<dbReference type="Proteomes" id="UP001189624">
    <property type="component" value="Chromosome 2"/>
</dbReference>
<accession>A0AA86RXJ4</accession>
<evidence type="ECO:0000313" key="2">
    <source>
        <dbReference type="Proteomes" id="UP001189624"/>
    </source>
</evidence>
<reference evidence="1" key="1">
    <citation type="submission" date="2023-10" db="EMBL/GenBank/DDBJ databases">
        <authorList>
            <person name="Domelevo Entfellner J.-B."/>
        </authorList>
    </citation>
    <scope>NUCLEOTIDE SEQUENCE</scope>
</reference>
<dbReference type="AlphaFoldDB" id="A0AA86RXJ4"/>
<keyword evidence="2" id="KW-1185">Reference proteome</keyword>
<name>A0AA86RXJ4_9FABA</name>
<proteinExistence type="predicted"/>
<dbReference type="EMBL" id="OY731399">
    <property type="protein sequence ID" value="CAJ1933599.1"/>
    <property type="molecule type" value="Genomic_DNA"/>
</dbReference>
<gene>
    <name evidence="1" type="ORF">AYBTSS11_LOCUS6440</name>
</gene>
<sequence>MKVTRWCLTEVGSTLKLELRSLHLSFHRKQKAENEHHPAIRPGGATLRKSSFCDVSGPTLRSSHGLGRGLDLAGWGVARVGLAGDIYITCIVELPELESRQNIALAYDILTAMPISGPKKNAIVVSPEALELSPLL</sequence>
<protein>
    <submittedName>
        <fullName evidence="1">Uncharacterized protein</fullName>
    </submittedName>
</protein>
<evidence type="ECO:0000313" key="1">
    <source>
        <dbReference type="EMBL" id="CAJ1933599.1"/>
    </source>
</evidence>
<dbReference type="Gramene" id="rna-AYBTSS11_LOCUS6440">
    <property type="protein sequence ID" value="CAJ1933599.1"/>
    <property type="gene ID" value="gene-AYBTSS11_LOCUS6440"/>
</dbReference>
<organism evidence="1 2">
    <name type="scientific">Sphenostylis stenocarpa</name>
    <dbReference type="NCBI Taxonomy" id="92480"/>
    <lineage>
        <taxon>Eukaryota</taxon>
        <taxon>Viridiplantae</taxon>
        <taxon>Streptophyta</taxon>
        <taxon>Embryophyta</taxon>
        <taxon>Tracheophyta</taxon>
        <taxon>Spermatophyta</taxon>
        <taxon>Magnoliopsida</taxon>
        <taxon>eudicotyledons</taxon>
        <taxon>Gunneridae</taxon>
        <taxon>Pentapetalae</taxon>
        <taxon>rosids</taxon>
        <taxon>fabids</taxon>
        <taxon>Fabales</taxon>
        <taxon>Fabaceae</taxon>
        <taxon>Papilionoideae</taxon>
        <taxon>50 kb inversion clade</taxon>
        <taxon>NPAAA clade</taxon>
        <taxon>indigoferoid/millettioid clade</taxon>
        <taxon>Phaseoleae</taxon>
        <taxon>Sphenostylis</taxon>
    </lineage>
</organism>